<name>A0ABS8HZD6_9FIRM</name>
<accession>A0ABS8HZD6</accession>
<organism evidence="1 2">
    <name type="scientific">Pelosinus baikalensis</name>
    <dbReference type="NCBI Taxonomy" id="2892015"/>
    <lineage>
        <taxon>Bacteria</taxon>
        <taxon>Bacillati</taxon>
        <taxon>Bacillota</taxon>
        <taxon>Negativicutes</taxon>
        <taxon>Selenomonadales</taxon>
        <taxon>Sporomusaceae</taxon>
        <taxon>Pelosinus</taxon>
    </lineage>
</organism>
<protein>
    <submittedName>
        <fullName evidence="1">Uncharacterized protein</fullName>
    </submittedName>
</protein>
<reference evidence="1" key="1">
    <citation type="submission" date="2021-11" db="EMBL/GenBank/DDBJ databases">
        <title>Description of a new species Pelosinus isolated from the bottom sediments of Lake Baikal.</title>
        <authorList>
            <person name="Zakharyuk A."/>
        </authorList>
    </citation>
    <scope>NUCLEOTIDE SEQUENCE</scope>
    <source>
        <strain evidence="1">Bkl1</strain>
    </source>
</reference>
<keyword evidence="2" id="KW-1185">Reference proteome</keyword>
<dbReference type="EMBL" id="JAJHJB010000075">
    <property type="protein sequence ID" value="MCC5468530.1"/>
    <property type="molecule type" value="Genomic_DNA"/>
</dbReference>
<evidence type="ECO:0000313" key="2">
    <source>
        <dbReference type="Proteomes" id="UP001165492"/>
    </source>
</evidence>
<comment type="caution">
    <text evidence="1">The sequence shown here is derived from an EMBL/GenBank/DDBJ whole genome shotgun (WGS) entry which is preliminary data.</text>
</comment>
<sequence length="94" mass="11308">MLKNFMTSLEIAREQINNSLFMFVNRTKSTYFTKDTAKMNFKDAIYFILKGLRKTLQIEIDDWFEYLGGENTMVLFKSQVFLHFIETFSRLFNH</sequence>
<dbReference type="RefSeq" id="WP_229537418.1">
    <property type="nucleotide sequence ID" value="NZ_JAJHJB010000075.1"/>
</dbReference>
<proteinExistence type="predicted"/>
<dbReference type="Proteomes" id="UP001165492">
    <property type="component" value="Unassembled WGS sequence"/>
</dbReference>
<evidence type="ECO:0000313" key="1">
    <source>
        <dbReference type="EMBL" id="MCC5468530.1"/>
    </source>
</evidence>
<gene>
    <name evidence="1" type="ORF">LMF89_24655</name>
</gene>